<protein>
    <recommendedName>
        <fullName evidence="1">Dynamin stalk domain-containing protein</fullName>
    </recommendedName>
</protein>
<comment type="caution">
    <text evidence="2">The sequence shown here is derived from an EMBL/GenBank/DDBJ whole genome shotgun (WGS) entry which is preliminary data.</text>
</comment>
<dbReference type="AlphaFoldDB" id="A0A812UEM7"/>
<sequence>MGNVVLKGKKHTEVSRPLVGTFAQRPPELVGEDIVFPWKAKLWCPKDGSGSVHGYSLQEVRELIENYQGRELRLPGGPAAYAAAQEIVRKSVQKWRVPATTCINHVAAELCELIENTVAAHARGYPRLEKELRTALLSEATRATEECHRAKEKLLKQELSEDLFTQNEHYLTDSFDKMQGMLKQELGYTVDWTKLDDKEKNDLRGLLAKSGIKNPQQLAEPSEDDDAIWCMSSSLAYHKAHDLMLLLVRGPPRTRSRPSCPFFRVGVPLQPP</sequence>
<dbReference type="Pfam" id="PF01031">
    <property type="entry name" value="Dynamin_M"/>
    <property type="match status" value="1"/>
</dbReference>
<gene>
    <name evidence="2" type="ORF">SNAT2548_LOCUS32209</name>
</gene>
<name>A0A812UEM7_9DINO</name>
<dbReference type="OrthoDB" id="417666at2759"/>
<keyword evidence="3" id="KW-1185">Reference proteome</keyword>
<evidence type="ECO:0000313" key="3">
    <source>
        <dbReference type="Proteomes" id="UP000604046"/>
    </source>
</evidence>
<accession>A0A812UEM7</accession>
<organism evidence="2 3">
    <name type="scientific">Symbiodinium natans</name>
    <dbReference type="NCBI Taxonomy" id="878477"/>
    <lineage>
        <taxon>Eukaryota</taxon>
        <taxon>Sar</taxon>
        <taxon>Alveolata</taxon>
        <taxon>Dinophyceae</taxon>
        <taxon>Suessiales</taxon>
        <taxon>Symbiodiniaceae</taxon>
        <taxon>Symbiodinium</taxon>
    </lineage>
</organism>
<dbReference type="EMBL" id="CAJNDS010002700">
    <property type="protein sequence ID" value="CAE7567638.1"/>
    <property type="molecule type" value="Genomic_DNA"/>
</dbReference>
<feature type="domain" description="Dynamin stalk" evidence="1">
    <location>
        <begin position="52"/>
        <end position="173"/>
    </location>
</feature>
<dbReference type="InterPro" id="IPR000375">
    <property type="entry name" value="Dynamin_stalk"/>
</dbReference>
<reference evidence="2" key="1">
    <citation type="submission" date="2021-02" db="EMBL/GenBank/DDBJ databases">
        <authorList>
            <person name="Dougan E. K."/>
            <person name="Rhodes N."/>
            <person name="Thang M."/>
            <person name="Chan C."/>
        </authorList>
    </citation>
    <scope>NUCLEOTIDE SEQUENCE</scope>
</reference>
<evidence type="ECO:0000259" key="1">
    <source>
        <dbReference type="Pfam" id="PF01031"/>
    </source>
</evidence>
<evidence type="ECO:0000313" key="2">
    <source>
        <dbReference type="EMBL" id="CAE7567638.1"/>
    </source>
</evidence>
<dbReference type="Proteomes" id="UP000604046">
    <property type="component" value="Unassembled WGS sequence"/>
</dbReference>
<proteinExistence type="predicted"/>
<dbReference type="Gene3D" id="1.20.120.1240">
    <property type="entry name" value="Dynamin, middle domain"/>
    <property type="match status" value="1"/>
</dbReference>